<accession>A0ABY9ZUL8</accession>
<feature type="domain" description="DUF4396" evidence="2">
    <location>
        <begin position="88"/>
        <end position="226"/>
    </location>
</feature>
<keyword evidence="1" id="KW-0472">Membrane</keyword>
<evidence type="ECO:0000313" key="4">
    <source>
        <dbReference type="Proteomes" id="UP001303001"/>
    </source>
</evidence>
<dbReference type="Proteomes" id="UP001303001">
    <property type="component" value="Chromosome"/>
</dbReference>
<evidence type="ECO:0000259" key="2">
    <source>
        <dbReference type="Pfam" id="PF14342"/>
    </source>
</evidence>
<dbReference type="Pfam" id="PF14342">
    <property type="entry name" value="DUF4396"/>
    <property type="match status" value="1"/>
</dbReference>
<feature type="transmembrane region" description="Helical" evidence="1">
    <location>
        <begin position="197"/>
        <end position="221"/>
    </location>
</feature>
<proteinExistence type="predicted"/>
<dbReference type="RefSeq" id="WP_313720812.1">
    <property type="nucleotide sequence ID" value="NZ_CP134876.1"/>
</dbReference>
<name>A0ABY9ZUL8_9ACTN</name>
<reference evidence="3 4" key="1">
    <citation type="submission" date="2023-09" db="EMBL/GenBank/DDBJ databases">
        <title>Micromonospora halotolerans DSM 45598 genome sequence.</title>
        <authorList>
            <person name="Mo P."/>
        </authorList>
    </citation>
    <scope>NUCLEOTIDE SEQUENCE [LARGE SCALE GENOMIC DNA]</scope>
    <source>
        <strain evidence="3 4">DSM 45598</strain>
    </source>
</reference>
<gene>
    <name evidence="3" type="ORF">RMN56_28410</name>
</gene>
<keyword evidence="1" id="KW-0812">Transmembrane</keyword>
<protein>
    <submittedName>
        <fullName evidence="3">DUF4396 domain-containing protein</fullName>
    </submittedName>
</protein>
<feature type="transmembrane region" description="Helical" evidence="1">
    <location>
        <begin position="45"/>
        <end position="61"/>
    </location>
</feature>
<organism evidence="3 4">
    <name type="scientific">Micromonospora halotolerans</name>
    <dbReference type="NCBI Taxonomy" id="709879"/>
    <lineage>
        <taxon>Bacteria</taxon>
        <taxon>Bacillati</taxon>
        <taxon>Actinomycetota</taxon>
        <taxon>Actinomycetes</taxon>
        <taxon>Micromonosporales</taxon>
        <taxon>Micromonosporaceae</taxon>
        <taxon>Micromonospora</taxon>
    </lineage>
</organism>
<sequence>MAVQPTWLLVLAWASLFVVLASTAVVVVDQFVLGYRQPAKIMEMVWPATALYLGPVAVLSYRKWGRPQSPRWLDRHGNPPRASRHAPTTIQTYHCATHCTLGVIIATPITYGVGLEIFGSTLWPEVVGDYVGAVALGVAFRYSTEAHTGGQRALAAMRKFLRSDLLTVSVFELALLGWLALMHFLVFHETLRPSSPVFWLIVQVGLIIGFFAAWPPTLLLIRRGVKTELLGTPQ</sequence>
<feature type="transmembrane region" description="Helical" evidence="1">
    <location>
        <begin position="165"/>
        <end position="185"/>
    </location>
</feature>
<evidence type="ECO:0000313" key="3">
    <source>
        <dbReference type="EMBL" id="WNM39013.1"/>
    </source>
</evidence>
<keyword evidence="1" id="KW-1133">Transmembrane helix</keyword>
<dbReference type="EMBL" id="CP134876">
    <property type="protein sequence ID" value="WNM39013.1"/>
    <property type="molecule type" value="Genomic_DNA"/>
</dbReference>
<evidence type="ECO:0000256" key="1">
    <source>
        <dbReference type="SAM" id="Phobius"/>
    </source>
</evidence>
<dbReference type="InterPro" id="IPR025509">
    <property type="entry name" value="DUF4396"/>
</dbReference>
<keyword evidence="4" id="KW-1185">Reference proteome</keyword>